<evidence type="ECO:0000256" key="14">
    <source>
        <dbReference type="ARBA" id="ARBA00023136"/>
    </source>
</evidence>
<keyword evidence="9" id="KW-0946">Virion</keyword>
<evidence type="ECO:0000256" key="17">
    <source>
        <dbReference type="ARBA" id="ARBA00023296"/>
    </source>
</evidence>
<evidence type="ECO:0000313" key="19">
    <source>
        <dbReference type="EMBL" id="UQM99608.1"/>
    </source>
</evidence>
<dbReference type="Gene3D" id="6.10.10.110">
    <property type="match status" value="1"/>
</dbReference>
<keyword evidence="5" id="KW-1169">Fusion of virus membrane with host cell membrane</keyword>
<evidence type="ECO:0000256" key="18">
    <source>
        <dbReference type="RuleBase" id="RU003705"/>
    </source>
</evidence>
<keyword evidence="16" id="KW-0325">Glycoprotein</keyword>
<evidence type="ECO:0000256" key="5">
    <source>
        <dbReference type="ARBA" id="ARBA00022521"/>
    </source>
</evidence>
<reference evidence="19" key="1">
    <citation type="journal article" date="2022" name="bioRxiv">
        <title>The characterization of multiple novel paramyxovirus species highlights the diverse nature of the subfamily Orthoparamyxovirinae.</title>
        <authorList>
            <person name="Vanmechelen B."/>
            <person name="Meurs S."/>
            <person name="Horemans M."/>
            <person name="Loosen A."/>
            <person name="Maes T.J."/>
            <person name="Laenen L."/>
            <person name="Vergote V."/>
            <person name="Koundouno F.R."/>
            <person name="Magassouba N."/>
            <person name="Konde M.K."/>
            <person name="Conde I.S."/>
            <person name="Carroll M.W."/>
            <person name="Maes P."/>
        </authorList>
    </citation>
    <scope>NUCLEOTIDE SEQUENCE</scope>
    <source>
        <strain evidence="19">GN/Meliandou/Mn/1/2018</strain>
    </source>
</reference>
<evidence type="ECO:0000256" key="13">
    <source>
        <dbReference type="ARBA" id="ARBA00023054"/>
    </source>
</evidence>
<evidence type="ECO:0000256" key="6">
    <source>
        <dbReference type="ARBA" id="ARBA00022595"/>
    </source>
</evidence>
<keyword evidence="15" id="KW-1015">Disulfide bond</keyword>
<keyword evidence="11 18" id="KW-0261">Viral envelope protein</keyword>
<comment type="subunit">
    <text evidence="18">Homotrimer of disulfide-linked F1-F2.</text>
</comment>
<dbReference type="Gene3D" id="2.40.490.10">
    <property type="entry name" value="Newcastle disease virus like domain"/>
    <property type="match status" value="1"/>
</dbReference>
<dbReference type="Gene3D" id="1.10.287.2480">
    <property type="match status" value="1"/>
</dbReference>
<evidence type="ECO:0000256" key="16">
    <source>
        <dbReference type="ARBA" id="ARBA00023180"/>
    </source>
</evidence>
<protein>
    <recommendedName>
        <fullName evidence="2 18">Fusion glycoprotein F0</fullName>
    </recommendedName>
</protein>
<dbReference type="GO" id="GO:0046718">
    <property type="term" value="P:symbiont entry into host cell"/>
    <property type="evidence" value="ECO:0007669"/>
    <property type="project" value="UniProtKB-KW"/>
</dbReference>
<dbReference type="GO" id="GO:0055036">
    <property type="term" value="C:virion membrane"/>
    <property type="evidence" value="ECO:0007669"/>
    <property type="project" value="UniProtKB-SubCell"/>
</dbReference>
<evidence type="ECO:0000256" key="2">
    <source>
        <dbReference type="ARBA" id="ARBA00016586"/>
    </source>
</evidence>
<keyword evidence="7 18" id="KW-0812">Transmembrane</keyword>
<keyword evidence="20" id="KW-1185">Reference proteome</keyword>
<dbReference type="Pfam" id="PF00523">
    <property type="entry name" value="Fusion_gly"/>
    <property type="match status" value="1"/>
</dbReference>
<dbReference type="InterPro" id="IPR000776">
    <property type="entry name" value="Fusion_F0_Paramyxovir"/>
</dbReference>
<name>A0AAE9HV37_9MONO</name>
<dbReference type="GO" id="GO:0019031">
    <property type="term" value="C:viral envelope"/>
    <property type="evidence" value="ECO:0007669"/>
    <property type="project" value="UniProtKB-KW"/>
</dbReference>
<evidence type="ECO:0000256" key="7">
    <source>
        <dbReference type="ARBA" id="ARBA00022692"/>
    </source>
</evidence>
<dbReference type="Gene3D" id="2.60.40.1690">
    <property type="entry name" value="Head and neck region of the ectodomain of NDV fusion glycoprotein"/>
    <property type="match status" value="1"/>
</dbReference>
<evidence type="ECO:0000256" key="15">
    <source>
        <dbReference type="ARBA" id="ARBA00023157"/>
    </source>
</evidence>
<sequence>MKNLVLPKYGEPTRIKYYRQERWRSTAEVYGSRKWINRLTDETNKIINYNCNEHRRGASFHEKTSRKQSATRLRDSRVSCKWIYQLYPWGIRMPIKVVTLILIVWAIGNFSRGVGVNAQLALGNLTKIGIIPGKSYNLKITGITSHQYMVIKLLPNIENLTGCAVEALTNYKQMLTRILLPINNTLAKIKNAVTDKPFHPDKENPENFWGAVIGGIALGVATAAQITGSLALHNSLENAAAIRQMKEAIKATNEAVEELQTSTGQVLLAVSALQDQINTQFVPALSKIGCQVVSNSLGLRLNQYFSELSIVFGPNLRDPSSQTLSIQAISRAFNRDFDTLVKKLGYTSSDMLDLLESGGIRGRIIDVDMENYYIVLQIEYPSISSIPDAVVQFFNLITFNSYSEEWISIFPSQLLIRGNFISQIDVAGCVYTLNSILCSRDSTYPAGPTLLECARGDTSKCGRTRVVNTNSPRYALSHGVLFVNCMSVNCRCIQPEFSIVQDPSVTNTMIHADFCNEVMIGTIYVTVGPKSLPRAEYSEVFELGSEVNVDPIDVGNEIAAAQESLNKSKETLDKAKELLDKVDPKVINLGTFGSLIGVVVLISAWMVISLVWLCCLTKRVFFQSQDIERQRLIVTPPQTIGGFTTYGT</sequence>
<comment type="similarity">
    <text evidence="1 18">Belongs to the paramyxoviruses fusion glycoprotein family.</text>
</comment>
<keyword evidence="14 18" id="KW-0472">Membrane</keyword>
<organism evidence="19 20">
    <name type="scientific">memana virus</name>
    <dbReference type="NCBI Taxonomy" id="2940997"/>
    <lineage>
        <taxon>Viruses</taxon>
        <taxon>Riboviria</taxon>
        <taxon>Orthornavirae</taxon>
        <taxon>Negarnaviricota</taxon>
        <taxon>Haploviricotina</taxon>
        <taxon>Monjiviricetes</taxon>
        <taxon>Mononegavirales</taxon>
        <taxon>Paramyxoviridae</taxon>
        <taxon>Orthoparamyxovirinae</taxon>
        <taxon>Jeilongvirus</taxon>
        <taxon>Jeilongvirus gueckedouense</taxon>
    </lineage>
</organism>
<proteinExistence type="inferred from homology"/>
<keyword evidence="8" id="KW-0732">Signal</keyword>
<gene>
    <name evidence="19" type="primary">F</name>
</gene>
<evidence type="ECO:0000256" key="3">
    <source>
        <dbReference type="ARBA" id="ARBA00022506"/>
    </source>
</evidence>
<evidence type="ECO:0000313" key="20">
    <source>
        <dbReference type="Proteomes" id="UP001268164"/>
    </source>
</evidence>
<keyword evidence="12 18" id="KW-1133">Transmembrane helix</keyword>
<accession>A0AAE9HV37</accession>
<keyword evidence="6" id="KW-1162">Viral penetration into host cytoplasm</keyword>
<evidence type="ECO:0000256" key="11">
    <source>
        <dbReference type="ARBA" id="ARBA00022879"/>
    </source>
</evidence>
<dbReference type="GO" id="GO:0019064">
    <property type="term" value="P:fusion of virus membrane with host plasma membrane"/>
    <property type="evidence" value="ECO:0007669"/>
    <property type="project" value="UniProtKB-KW"/>
</dbReference>
<evidence type="ECO:0000256" key="9">
    <source>
        <dbReference type="ARBA" id="ARBA00022844"/>
    </source>
</evidence>
<feature type="transmembrane region" description="Helical" evidence="18">
    <location>
        <begin position="592"/>
        <end position="615"/>
    </location>
</feature>
<evidence type="ECO:0000256" key="10">
    <source>
        <dbReference type="ARBA" id="ARBA00022870"/>
    </source>
</evidence>
<dbReference type="Proteomes" id="UP001268164">
    <property type="component" value="Segment"/>
</dbReference>
<comment type="subcellular location">
    <subcellularLocation>
        <location evidence="18">Virion membrane</location>
        <topology evidence="18">Single-pass type I membrane protein</topology>
    </subcellularLocation>
    <subcellularLocation>
        <location evidence="18">Host cell membrane</location>
        <topology evidence="18">Single-pass membrane protein</topology>
    </subcellularLocation>
</comment>
<keyword evidence="4" id="KW-1032">Host cell membrane</keyword>
<keyword evidence="13" id="KW-0175">Coiled coil</keyword>
<keyword evidence="17" id="KW-1160">Virus entry into host cell</keyword>
<dbReference type="GO" id="GO:0020002">
    <property type="term" value="C:host cell plasma membrane"/>
    <property type="evidence" value="ECO:0007669"/>
    <property type="project" value="UniProtKB-SubCell"/>
</dbReference>
<keyword evidence="3" id="KW-1168">Fusion of virus membrane with host membrane</keyword>
<evidence type="ECO:0000256" key="8">
    <source>
        <dbReference type="ARBA" id="ARBA00022729"/>
    </source>
</evidence>
<dbReference type="SUPFAM" id="SSF58069">
    <property type="entry name" value="Virus ectodomain"/>
    <property type="match status" value="1"/>
</dbReference>
<evidence type="ECO:0000256" key="12">
    <source>
        <dbReference type="ARBA" id="ARBA00022989"/>
    </source>
</evidence>
<keyword evidence="10" id="KW-1043">Host membrane</keyword>
<evidence type="ECO:0000256" key="1">
    <source>
        <dbReference type="ARBA" id="ARBA00008211"/>
    </source>
</evidence>
<dbReference type="EMBL" id="OK623363">
    <property type="protein sequence ID" value="UQM99608.1"/>
    <property type="molecule type" value="Viral_cRNA"/>
</dbReference>
<dbReference type="SUPFAM" id="SSF69922">
    <property type="entry name" value="Head and neck region of the ectodomain of NDV fusion glycoprotein"/>
    <property type="match status" value="1"/>
</dbReference>
<evidence type="ECO:0000256" key="4">
    <source>
        <dbReference type="ARBA" id="ARBA00022511"/>
    </source>
</evidence>